<dbReference type="Gene3D" id="3.30.40.10">
    <property type="entry name" value="Zinc/RING finger domain, C3HC4 (zinc finger)"/>
    <property type="match status" value="2"/>
</dbReference>
<dbReference type="Pfam" id="PF14634">
    <property type="entry name" value="zf-RING_5"/>
    <property type="match status" value="1"/>
</dbReference>
<feature type="domain" description="RING-type" evidence="5">
    <location>
        <begin position="12"/>
        <end position="48"/>
    </location>
</feature>
<keyword evidence="3" id="KW-0862">Zinc</keyword>
<dbReference type="SMART" id="SM00184">
    <property type="entry name" value="RING"/>
    <property type="match status" value="2"/>
</dbReference>
<gene>
    <name evidence="6" type="ORF">PMAYCL1PPCAC_29985</name>
</gene>
<proteinExistence type="predicted"/>
<evidence type="ECO:0000256" key="4">
    <source>
        <dbReference type="PROSITE-ProRule" id="PRU00175"/>
    </source>
</evidence>
<evidence type="ECO:0000256" key="1">
    <source>
        <dbReference type="ARBA" id="ARBA00022723"/>
    </source>
</evidence>
<dbReference type="AlphaFoldDB" id="A0AAN5ID78"/>
<dbReference type="PANTHER" id="PTHR16450:SF1">
    <property type="entry name" value="PROTEIN CBG12045"/>
    <property type="match status" value="1"/>
</dbReference>
<feature type="non-terminal residue" evidence="6">
    <location>
        <position position="141"/>
    </location>
</feature>
<dbReference type="InterPro" id="IPR013083">
    <property type="entry name" value="Znf_RING/FYVE/PHD"/>
</dbReference>
<name>A0AAN5ID78_9BILA</name>
<evidence type="ECO:0000256" key="2">
    <source>
        <dbReference type="ARBA" id="ARBA00022771"/>
    </source>
</evidence>
<reference evidence="7" key="1">
    <citation type="submission" date="2022-10" db="EMBL/GenBank/DDBJ databases">
        <title>Genome assembly of Pristionchus species.</title>
        <authorList>
            <person name="Yoshida K."/>
            <person name="Sommer R.J."/>
        </authorList>
    </citation>
    <scope>NUCLEOTIDE SEQUENCE [LARGE SCALE GENOMIC DNA]</scope>
    <source>
        <strain evidence="7">RS5460</strain>
    </source>
</reference>
<keyword evidence="7" id="KW-1185">Reference proteome</keyword>
<evidence type="ECO:0000256" key="3">
    <source>
        <dbReference type="ARBA" id="ARBA00022833"/>
    </source>
</evidence>
<dbReference type="EMBL" id="BTRK01000006">
    <property type="protein sequence ID" value="GMR59790.1"/>
    <property type="molecule type" value="Genomic_DNA"/>
</dbReference>
<feature type="domain" description="RING-type" evidence="5">
    <location>
        <begin position="67"/>
        <end position="112"/>
    </location>
</feature>
<keyword evidence="1" id="KW-0479">Metal-binding</keyword>
<organism evidence="6 7">
    <name type="scientific">Pristionchus mayeri</name>
    <dbReference type="NCBI Taxonomy" id="1317129"/>
    <lineage>
        <taxon>Eukaryota</taxon>
        <taxon>Metazoa</taxon>
        <taxon>Ecdysozoa</taxon>
        <taxon>Nematoda</taxon>
        <taxon>Chromadorea</taxon>
        <taxon>Rhabditida</taxon>
        <taxon>Rhabditina</taxon>
        <taxon>Diplogasteromorpha</taxon>
        <taxon>Diplogasteroidea</taxon>
        <taxon>Neodiplogasteridae</taxon>
        <taxon>Pristionchus</taxon>
    </lineage>
</organism>
<dbReference type="PROSITE" id="PS50089">
    <property type="entry name" value="ZF_RING_2"/>
    <property type="match status" value="2"/>
</dbReference>
<evidence type="ECO:0000313" key="7">
    <source>
        <dbReference type="Proteomes" id="UP001328107"/>
    </source>
</evidence>
<dbReference type="InterPro" id="IPR001841">
    <property type="entry name" value="Znf_RING"/>
</dbReference>
<keyword evidence="2 4" id="KW-0863">Zinc-finger</keyword>
<dbReference type="GO" id="GO:0008270">
    <property type="term" value="F:zinc ion binding"/>
    <property type="evidence" value="ECO:0007669"/>
    <property type="project" value="UniProtKB-KW"/>
</dbReference>
<dbReference type="Pfam" id="PF13445">
    <property type="entry name" value="zf-RING_UBOX"/>
    <property type="match status" value="1"/>
</dbReference>
<dbReference type="Proteomes" id="UP001328107">
    <property type="component" value="Unassembled WGS sequence"/>
</dbReference>
<dbReference type="PANTHER" id="PTHR16450">
    <property type="entry name" value="RING FINGER PROTEIN 186"/>
    <property type="match status" value="1"/>
</dbReference>
<sequence>SIARGDRFSRDCRGCGVEHPMRRVVSTSCGHVVCRSCAIGADECPICERPTMSNVPLEEPLDFSRDCGVCHNQAPLHRALLSSCGHTLCSGCALQLIPEALSEDAVFCPFCSSESEIVFFVEEVIKPSFFIRFARFVRRII</sequence>
<feature type="non-terminal residue" evidence="6">
    <location>
        <position position="1"/>
    </location>
</feature>
<accession>A0AAN5ID78</accession>
<evidence type="ECO:0000259" key="5">
    <source>
        <dbReference type="PROSITE" id="PS50089"/>
    </source>
</evidence>
<dbReference type="InterPro" id="IPR027370">
    <property type="entry name" value="Znf-RING_euk"/>
</dbReference>
<protein>
    <recommendedName>
        <fullName evidence="5">RING-type domain-containing protein</fullName>
    </recommendedName>
</protein>
<comment type="caution">
    <text evidence="6">The sequence shown here is derived from an EMBL/GenBank/DDBJ whole genome shotgun (WGS) entry which is preliminary data.</text>
</comment>
<dbReference type="PROSITE" id="PS00518">
    <property type="entry name" value="ZF_RING_1"/>
    <property type="match status" value="2"/>
</dbReference>
<dbReference type="SUPFAM" id="SSF57850">
    <property type="entry name" value="RING/U-box"/>
    <property type="match status" value="2"/>
</dbReference>
<dbReference type="InterPro" id="IPR017907">
    <property type="entry name" value="Znf_RING_CS"/>
</dbReference>
<evidence type="ECO:0000313" key="6">
    <source>
        <dbReference type="EMBL" id="GMR59790.1"/>
    </source>
</evidence>